<dbReference type="PANTHER" id="PTHR45528">
    <property type="entry name" value="SENSOR HISTIDINE KINASE CPXA"/>
    <property type="match status" value="1"/>
</dbReference>
<dbReference type="InterPro" id="IPR036890">
    <property type="entry name" value="HATPase_C_sf"/>
</dbReference>
<keyword evidence="13" id="KW-0843">Virulence</keyword>
<evidence type="ECO:0000256" key="15">
    <source>
        <dbReference type="ARBA" id="ARBA00037219"/>
    </source>
</evidence>
<dbReference type="SUPFAM" id="SSF55874">
    <property type="entry name" value="ATPase domain of HSP90 chaperone/DNA topoisomerase II/histidine kinase"/>
    <property type="match status" value="1"/>
</dbReference>
<keyword evidence="12" id="KW-0902">Two-component regulatory system</keyword>
<feature type="domain" description="HAMP" evidence="19">
    <location>
        <begin position="158"/>
        <end position="210"/>
    </location>
</feature>
<keyword evidence="11 17" id="KW-1133">Transmembrane helix</keyword>
<dbReference type="PRINTS" id="PR00344">
    <property type="entry name" value="BCTRLSENSOR"/>
</dbReference>
<keyword evidence="7 17" id="KW-0812">Transmembrane</keyword>
<dbReference type="Pfam" id="PF00512">
    <property type="entry name" value="HisKA"/>
    <property type="match status" value="1"/>
</dbReference>
<keyword evidence="4" id="KW-1003">Cell membrane</keyword>
<accession>A0A2W1LPH0</accession>
<keyword evidence="14 17" id="KW-0472">Membrane</keyword>
<gene>
    <name evidence="20" type="ORF">DNH61_07910</name>
</gene>
<keyword evidence="6" id="KW-0808">Transferase</keyword>
<dbReference type="Gene3D" id="3.30.565.10">
    <property type="entry name" value="Histidine kinase-like ATPase, C-terminal domain"/>
    <property type="match status" value="1"/>
</dbReference>
<dbReference type="EC" id="2.7.13.3" evidence="3"/>
<keyword evidence="8" id="KW-0547">Nucleotide-binding</keyword>
<dbReference type="PANTHER" id="PTHR45528:SF11">
    <property type="entry name" value="HISTIDINE KINASE"/>
    <property type="match status" value="1"/>
</dbReference>
<dbReference type="Pfam" id="PF02518">
    <property type="entry name" value="HATPase_c"/>
    <property type="match status" value="1"/>
</dbReference>
<dbReference type="SUPFAM" id="SSF158472">
    <property type="entry name" value="HAMP domain-like"/>
    <property type="match status" value="1"/>
</dbReference>
<organism evidence="20 21">
    <name type="scientific">Paenibacillus sambharensis</name>
    <dbReference type="NCBI Taxonomy" id="1803190"/>
    <lineage>
        <taxon>Bacteria</taxon>
        <taxon>Bacillati</taxon>
        <taxon>Bacillota</taxon>
        <taxon>Bacilli</taxon>
        <taxon>Bacillales</taxon>
        <taxon>Paenibacillaceae</taxon>
        <taxon>Paenibacillus</taxon>
    </lineage>
</organism>
<feature type="domain" description="Histidine kinase" evidence="18">
    <location>
        <begin position="218"/>
        <end position="434"/>
    </location>
</feature>
<sequence>MIKSLYTRIVLYYCAAVLISVAIGFASAVVLFWNSGYEEEEQSLKRSAAAIMQLYEQARPQDAASFLETAAQLASVRVSLQIPGREDSEQRFNWKDDESYGLLCDCGAAYSTPWDIGGDRYKLQVLPDQEEVSGFSEIAFILAIVLLVGGGFMLAAGRHLVKPVKAVTTAAGEIAGGNFSIRLPTDRQDEMGALSASINHMASELGQLDQERQAFVANVSHEFQSPLTSMKGFSQMLLEGTLDASEQERALQIIGQESDRLSKLSDNLLRLALLDSDKLALSPVPFDVAEQIRRTVLAFEPVWARKGLNVEMSASKTVIQADEELLGQVWSNLMSNAIKFTPSGGAIRITVRLQNSQLETRFYDSGARIAEEDKTRIFERFYKADQARDRTREGSGLGLSIVQRIVAIHRGSIHIVDSPLQEGKTFILTLPVPQLEHQGKETAGPGCIPQSQQTG</sequence>
<dbReference type="CDD" id="cd00075">
    <property type="entry name" value="HATPase"/>
    <property type="match status" value="1"/>
</dbReference>
<dbReference type="GO" id="GO:0000155">
    <property type="term" value="F:phosphorelay sensor kinase activity"/>
    <property type="evidence" value="ECO:0007669"/>
    <property type="project" value="InterPro"/>
</dbReference>
<evidence type="ECO:0000256" key="16">
    <source>
        <dbReference type="ARBA" id="ARBA00040841"/>
    </source>
</evidence>
<evidence type="ECO:0000256" key="4">
    <source>
        <dbReference type="ARBA" id="ARBA00022475"/>
    </source>
</evidence>
<evidence type="ECO:0000256" key="1">
    <source>
        <dbReference type="ARBA" id="ARBA00000085"/>
    </source>
</evidence>
<dbReference type="GO" id="GO:0005886">
    <property type="term" value="C:plasma membrane"/>
    <property type="evidence" value="ECO:0007669"/>
    <property type="project" value="UniProtKB-SubCell"/>
</dbReference>
<dbReference type="AlphaFoldDB" id="A0A2W1LPH0"/>
<dbReference type="CDD" id="cd06225">
    <property type="entry name" value="HAMP"/>
    <property type="match status" value="1"/>
</dbReference>
<dbReference type="InterPro" id="IPR005467">
    <property type="entry name" value="His_kinase_dom"/>
</dbReference>
<comment type="function">
    <text evidence="15">Member of the two-component regulatory system HssS/HssR involved in intracellular heme homeostasis and tempering of staphylococcal virulence. HssS functions as a heme sensor histidine kinase which is autophosphorylated at a histidine residue and transfers its phosphate group to an aspartate residue of HssR. HssR/HssS activates the expression of hrtAB, an efflux pump, in response to extracellular heme, hemin, hemoglobin or blood.</text>
</comment>
<dbReference type="InterPro" id="IPR003594">
    <property type="entry name" value="HATPase_dom"/>
</dbReference>
<evidence type="ECO:0000259" key="19">
    <source>
        <dbReference type="PROSITE" id="PS50885"/>
    </source>
</evidence>
<evidence type="ECO:0000256" key="5">
    <source>
        <dbReference type="ARBA" id="ARBA00022553"/>
    </source>
</evidence>
<dbReference type="InterPro" id="IPR050398">
    <property type="entry name" value="HssS/ArlS-like"/>
</dbReference>
<comment type="caution">
    <text evidence="20">The sequence shown here is derived from an EMBL/GenBank/DDBJ whole genome shotgun (WGS) entry which is preliminary data.</text>
</comment>
<dbReference type="InterPro" id="IPR003661">
    <property type="entry name" value="HisK_dim/P_dom"/>
</dbReference>
<keyword evidence="21" id="KW-1185">Reference proteome</keyword>
<dbReference type="PROSITE" id="PS50109">
    <property type="entry name" value="HIS_KIN"/>
    <property type="match status" value="1"/>
</dbReference>
<evidence type="ECO:0000256" key="7">
    <source>
        <dbReference type="ARBA" id="ARBA00022692"/>
    </source>
</evidence>
<dbReference type="FunFam" id="3.30.565.10:FF:000006">
    <property type="entry name" value="Sensor histidine kinase WalK"/>
    <property type="match status" value="1"/>
</dbReference>
<keyword evidence="9" id="KW-0418">Kinase</keyword>
<dbReference type="RefSeq" id="WP_111146118.1">
    <property type="nucleotide sequence ID" value="NZ_QKRB01000038.1"/>
</dbReference>
<keyword evidence="5" id="KW-0597">Phosphoprotein</keyword>
<protein>
    <recommendedName>
        <fullName evidence="16">Heme sensor protein HssS</fullName>
        <ecNumber evidence="3">2.7.13.3</ecNumber>
    </recommendedName>
</protein>
<evidence type="ECO:0000256" key="2">
    <source>
        <dbReference type="ARBA" id="ARBA00004651"/>
    </source>
</evidence>
<dbReference type="SUPFAM" id="SSF47384">
    <property type="entry name" value="Homodimeric domain of signal transducing histidine kinase"/>
    <property type="match status" value="1"/>
</dbReference>
<evidence type="ECO:0000256" key="14">
    <source>
        <dbReference type="ARBA" id="ARBA00023136"/>
    </source>
</evidence>
<dbReference type="SMART" id="SM00387">
    <property type="entry name" value="HATPase_c"/>
    <property type="match status" value="1"/>
</dbReference>
<dbReference type="InterPro" id="IPR004358">
    <property type="entry name" value="Sig_transdc_His_kin-like_C"/>
</dbReference>
<evidence type="ECO:0000256" key="8">
    <source>
        <dbReference type="ARBA" id="ARBA00022741"/>
    </source>
</evidence>
<feature type="transmembrane region" description="Helical" evidence="17">
    <location>
        <begin position="138"/>
        <end position="156"/>
    </location>
</feature>
<dbReference type="SMART" id="SM00388">
    <property type="entry name" value="HisKA"/>
    <property type="match status" value="1"/>
</dbReference>
<dbReference type="Proteomes" id="UP000249522">
    <property type="component" value="Unassembled WGS sequence"/>
</dbReference>
<evidence type="ECO:0000313" key="21">
    <source>
        <dbReference type="Proteomes" id="UP000249522"/>
    </source>
</evidence>
<evidence type="ECO:0000256" key="3">
    <source>
        <dbReference type="ARBA" id="ARBA00012438"/>
    </source>
</evidence>
<evidence type="ECO:0000256" key="11">
    <source>
        <dbReference type="ARBA" id="ARBA00022989"/>
    </source>
</evidence>
<dbReference type="OrthoDB" id="9813151at2"/>
<comment type="catalytic activity">
    <reaction evidence="1">
        <text>ATP + protein L-histidine = ADP + protein N-phospho-L-histidine.</text>
        <dbReference type="EC" id="2.7.13.3"/>
    </reaction>
</comment>
<dbReference type="InterPro" id="IPR003660">
    <property type="entry name" value="HAMP_dom"/>
</dbReference>
<evidence type="ECO:0000256" key="17">
    <source>
        <dbReference type="SAM" id="Phobius"/>
    </source>
</evidence>
<evidence type="ECO:0000259" key="18">
    <source>
        <dbReference type="PROSITE" id="PS50109"/>
    </source>
</evidence>
<name>A0A2W1LPH0_9BACL</name>
<dbReference type="Pfam" id="PF00672">
    <property type="entry name" value="HAMP"/>
    <property type="match status" value="1"/>
</dbReference>
<dbReference type="CDD" id="cd00082">
    <property type="entry name" value="HisKA"/>
    <property type="match status" value="1"/>
</dbReference>
<dbReference type="EMBL" id="QKRB01000038">
    <property type="protein sequence ID" value="PZD96424.1"/>
    <property type="molecule type" value="Genomic_DNA"/>
</dbReference>
<evidence type="ECO:0000256" key="13">
    <source>
        <dbReference type="ARBA" id="ARBA00023026"/>
    </source>
</evidence>
<dbReference type="GO" id="GO:0005524">
    <property type="term" value="F:ATP binding"/>
    <property type="evidence" value="ECO:0007669"/>
    <property type="project" value="UniProtKB-KW"/>
</dbReference>
<evidence type="ECO:0000256" key="6">
    <source>
        <dbReference type="ARBA" id="ARBA00022679"/>
    </source>
</evidence>
<reference evidence="20 21" key="1">
    <citation type="submission" date="2018-06" db="EMBL/GenBank/DDBJ databases">
        <title>Paenibacillus imtechensis sp. nov.</title>
        <authorList>
            <person name="Pinnaka A.K."/>
            <person name="Singh H."/>
            <person name="Kaur M."/>
        </authorList>
    </citation>
    <scope>NUCLEOTIDE SEQUENCE [LARGE SCALE GENOMIC DNA]</scope>
    <source>
        <strain evidence="20 21">SMB1</strain>
    </source>
</reference>
<evidence type="ECO:0000256" key="9">
    <source>
        <dbReference type="ARBA" id="ARBA00022777"/>
    </source>
</evidence>
<evidence type="ECO:0000313" key="20">
    <source>
        <dbReference type="EMBL" id="PZD96424.1"/>
    </source>
</evidence>
<dbReference type="SMART" id="SM00304">
    <property type="entry name" value="HAMP"/>
    <property type="match status" value="1"/>
</dbReference>
<evidence type="ECO:0000256" key="10">
    <source>
        <dbReference type="ARBA" id="ARBA00022840"/>
    </source>
</evidence>
<dbReference type="PROSITE" id="PS50885">
    <property type="entry name" value="HAMP"/>
    <property type="match status" value="1"/>
</dbReference>
<feature type="transmembrane region" description="Helical" evidence="17">
    <location>
        <begin position="12"/>
        <end position="33"/>
    </location>
</feature>
<proteinExistence type="predicted"/>
<keyword evidence="10" id="KW-0067">ATP-binding</keyword>
<comment type="subcellular location">
    <subcellularLocation>
        <location evidence="2">Cell membrane</location>
        <topology evidence="2">Multi-pass membrane protein</topology>
    </subcellularLocation>
</comment>
<dbReference type="InterPro" id="IPR036097">
    <property type="entry name" value="HisK_dim/P_sf"/>
</dbReference>
<evidence type="ECO:0000256" key="12">
    <source>
        <dbReference type="ARBA" id="ARBA00023012"/>
    </source>
</evidence>
<dbReference type="Gene3D" id="1.10.287.130">
    <property type="match status" value="1"/>
</dbReference>
<dbReference type="FunFam" id="1.10.287.130:FF:000001">
    <property type="entry name" value="Two-component sensor histidine kinase"/>
    <property type="match status" value="1"/>
</dbReference>
<dbReference type="Gene3D" id="6.10.340.10">
    <property type="match status" value="1"/>
</dbReference>